<accession>A0AAQ3RKY8</accession>
<organism evidence="2 3">
    <name type="scientific">Vigna mungo</name>
    <name type="common">Black gram</name>
    <name type="synonym">Phaseolus mungo</name>
    <dbReference type="NCBI Taxonomy" id="3915"/>
    <lineage>
        <taxon>Eukaryota</taxon>
        <taxon>Viridiplantae</taxon>
        <taxon>Streptophyta</taxon>
        <taxon>Embryophyta</taxon>
        <taxon>Tracheophyta</taxon>
        <taxon>Spermatophyta</taxon>
        <taxon>Magnoliopsida</taxon>
        <taxon>eudicotyledons</taxon>
        <taxon>Gunneridae</taxon>
        <taxon>Pentapetalae</taxon>
        <taxon>rosids</taxon>
        <taxon>fabids</taxon>
        <taxon>Fabales</taxon>
        <taxon>Fabaceae</taxon>
        <taxon>Papilionoideae</taxon>
        <taxon>50 kb inversion clade</taxon>
        <taxon>NPAAA clade</taxon>
        <taxon>indigoferoid/millettioid clade</taxon>
        <taxon>Phaseoleae</taxon>
        <taxon>Vigna</taxon>
    </lineage>
</organism>
<evidence type="ECO:0000313" key="3">
    <source>
        <dbReference type="Proteomes" id="UP001374535"/>
    </source>
</evidence>
<evidence type="ECO:0000313" key="2">
    <source>
        <dbReference type="EMBL" id="WVY95485.1"/>
    </source>
</evidence>
<name>A0AAQ3RKY8_VIGMU</name>
<protein>
    <submittedName>
        <fullName evidence="2">Uncharacterized protein</fullName>
    </submittedName>
</protein>
<keyword evidence="3" id="KW-1185">Reference proteome</keyword>
<reference evidence="2 3" key="1">
    <citation type="journal article" date="2023" name="Life. Sci Alliance">
        <title>Evolutionary insights into 3D genome organization and epigenetic landscape of Vigna mungo.</title>
        <authorList>
            <person name="Junaid A."/>
            <person name="Singh B."/>
            <person name="Bhatia S."/>
        </authorList>
    </citation>
    <scope>NUCLEOTIDE SEQUENCE [LARGE SCALE GENOMIC DNA]</scope>
    <source>
        <strain evidence="2">Urdbean</strain>
    </source>
</reference>
<evidence type="ECO:0000256" key="1">
    <source>
        <dbReference type="SAM" id="MobiDB-lite"/>
    </source>
</evidence>
<proteinExistence type="predicted"/>
<dbReference type="AlphaFoldDB" id="A0AAQ3RKY8"/>
<sequence length="216" mass="24181">MEKKINDMHVRAWDYIIGLNVKKLSSSGSCIRDVGRLWPLSLLLVAHSSRLRLKLTNIMQVQPHGAGAERVAFSSPAVLLVGGAEPPDQGVQAAPGLAERAGARRRRVRQPEERTRRVVHFRLPELVQVVKEFQHVRPTAHRHRQRRPVVPQILAERVPVSPLLVLVPTRSSTAAAATTTTVGAACYWGWHGFHCKDLMLGDLDFSRILWIVRLTL</sequence>
<dbReference type="EMBL" id="CP144691">
    <property type="protein sequence ID" value="WVY95485.1"/>
    <property type="molecule type" value="Genomic_DNA"/>
</dbReference>
<gene>
    <name evidence="2" type="ORF">V8G54_034573</name>
</gene>
<dbReference type="Proteomes" id="UP001374535">
    <property type="component" value="Chromosome 10"/>
</dbReference>
<feature type="region of interest" description="Disordered" evidence="1">
    <location>
        <begin position="89"/>
        <end position="111"/>
    </location>
</feature>